<evidence type="ECO:0000259" key="12">
    <source>
        <dbReference type="SMART" id="SM00662"/>
    </source>
</evidence>
<dbReference type="InterPro" id="IPR011773">
    <property type="entry name" value="DNA-dir_RpoA"/>
</dbReference>
<dbReference type="GO" id="GO:0003899">
    <property type="term" value="F:DNA-directed RNA polymerase activity"/>
    <property type="evidence" value="ECO:0007669"/>
    <property type="project" value="UniProtKB-UniRule"/>
</dbReference>
<dbReference type="RefSeq" id="WP_012472381.1">
    <property type="nucleotide sequence ID" value="NC_010830.1"/>
</dbReference>
<dbReference type="Gene3D" id="3.30.1360.10">
    <property type="entry name" value="RNA polymerase, RBP11-like subunit"/>
    <property type="match status" value="1"/>
</dbReference>
<comment type="catalytic activity">
    <reaction evidence="10 11">
        <text>RNA(n) + a ribonucleoside 5'-triphosphate = RNA(n+1) + diphosphate</text>
        <dbReference type="Rhea" id="RHEA:21248"/>
        <dbReference type="Rhea" id="RHEA-COMP:14527"/>
        <dbReference type="Rhea" id="RHEA-COMP:17342"/>
        <dbReference type="ChEBI" id="CHEBI:33019"/>
        <dbReference type="ChEBI" id="CHEBI:61557"/>
        <dbReference type="ChEBI" id="CHEBI:140395"/>
        <dbReference type="EC" id="2.7.7.6"/>
    </reaction>
</comment>
<comment type="domain">
    <text evidence="11">The N-terminal domain is essential for RNAP assembly and basal transcription, whereas the C-terminal domain is involved in interaction with transcriptional regulators and with upstream promoter elements.</text>
</comment>
<evidence type="ECO:0000256" key="2">
    <source>
        <dbReference type="ARBA" id="ARBA00012418"/>
    </source>
</evidence>
<feature type="domain" description="DNA-directed RNA polymerase RpoA/D/Rpb3-type" evidence="12">
    <location>
        <begin position="21"/>
        <end position="230"/>
    </location>
</feature>
<dbReference type="NCBIfam" id="NF003516">
    <property type="entry name" value="PRK05182.2-2"/>
    <property type="match status" value="1"/>
</dbReference>
<dbReference type="Gene3D" id="1.10.150.20">
    <property type="entry name" value="5' to 3' exonuclease, C-terminal subdomain"/>
    <property type="match status" value="1"/>
</dbReference>
<dbReference type="InterPro" id="IPR011263">
    <property type="entry name" value="DNA-dir_RNA_pol_RpoA/D/Rpb3"/>
</dbReference>
<comment type="subunit">
    <text evidence="11">Homodimer. The RNAP catalytic core consists of 2 alpha, 1 beta, 1 beta' and 1 omega subunit. When a sigma factor is associated with the core the holoenzyme is formed, which can initiate transcription.</text>
</comment>
<name>B3EUJ6_AMOA5</name>
<sequence length="329" mass="36763">MSSIAFQIPGKISVKQADEFHGIFTFKPLERGYGVTIGNALRRVILSSLEGYAITSIRIPGIYHEFSTIEGVTEDLVEIILNLKQIRFKKIGDTTENKIFISINNKKILTAGDFAQATAAFEITNPELVICHIDESARFEIEVTVEKGRGYVPAEENKIDAQVKGVIPIDSIFTPVKNVKYHVENTRVGQKTDYESLVFSVETDGTIHPQTAIERAADIMIKHFALLIDRNKMVETKDADEIDVLDESTLQMRKLLKTPLSEMGLSVRAFNCLKAADIKTLGDLVQLKVSDMAQFRNFGKKSLKELQDLVASKDLTFGMDLSAYNLNDQ</sequence>
<dbReference type="Pfam" id="PF03118">
    <property type="entry name" value="RNA_pol_A_CTD"/>
    <property type="match status" value="1"/>
</dbReference>
<comment type="function">
    <text evidence="11">DNA-dependent RNA polymerase catalyzes the transcription of DNA into RNA using the four ribonucleoside triphosphates as substrates.</text>
</comment>
<evidence type="ECO:0000256" key="9">
    <source>
        <dbReference type="ARBA" id="ARBA00033070"/>
    </source>
</evidence>
<dbReference type="SUPFAM" id="SSF55257">
    <property type="entry name" value="RBP11-like subunits of RNA polymerase"/>
    <property type="match status" value="1"/>
</dbReference>
<keyword evidence="4 11" id="KW-0240">DNA-directed RNA polymerase</keyword>
<organism evidence="13 14">
    <name type="scientific">Amoebophilus asiaticus (strain 5a2)</name>
    <dbReference type="NCBI Taxonomy" id="452471"/>
    <lineage>
        <taxon>Bacteria</taxon>
        <taxon>Pseudomonadati</taxon>
        <taxon>Bacteroidota</taxon>
        <taxon>Cytophagia</taxon>
        <taxon>Cytophagales</taxon>
        <taxon>Amoebophilaceae</taxon>
        <taxon>Candidatus Amoebophilus</taxon>
    </lineage>
</organism>
<dbReference type="NCBIfam" id="NF003513">
    <property type="entry name" value="PRK05182.1-2"/>
    <property type="match status" value="1"/>
</dbReference>
<dbReference type="GO" id="GO:0000428">
    <property type="term" value="C:DNA-directed RNA polymerase complex"/>
    <property type="evidence" value="ECO:0007669"/>
    <property type="project" value="UniProtKB-KW"/>
</dbReference>
<protein>
    <recommendedName>
        <fullName evidence="3 11">DNA-directed RNA polymerase subunit alpha</fullName>
        <shortName evidence="11">RNAP subunit alpha</shortName>
        <ecNumber evidence="2 11">2.7.7.6</ecNumber>
    </recommendedName>
    <alternativeName>
        <fullName evidence="9 11">RNA polymerase subunit alpha</fullName>
    </alternativeName>
    <alternativeName>
        <fullName evidence="8 11">Transcriptase subunit alpha</fullName>
    </alternativeName>
</protein>
<gene>
    <name evidence="11" type="primary">rpoA</name>
    <name evidence="13" type="ordered locus">Aasi_0170</name>
</gene>
<dbReference type="InterPro" id="IPR011262">
    <property type="entry name" value="DNA-dir_RNA_pol_insert"/>
</dbReference>
<dbReference type="EMBL" id="CP001102">
    <property type="protein sequence ID" value="ACE05615.1"/>
    <property type="molecule type" value="Genomic_DNA"/>
</dbReference>
<dbReference type="OrthoDB" id="9805706at2"/>
<evidence type="ECO:0000256" key="10">
    <source>
        <dbReference type="ARBA" id="ARBA00048552"/>
    </source>
</evidence>
<keyword evidence="14" id="KW-1185">Reference proteome</keyword>
<dbReference type="SUPFAM" id="SSF56553">
    <property type="entry name" value="Insert subdomain of RNA polymerase alpha subunit"/>
    <property type="match status" value="1"/>
</dbReference>
<evidence type="ECO:0000256" key="11">
    <source>
        <dbReference type="HAMAP-Rule" id="MF_00059"/>
    </source>
</evidence>
<dbReference type="KEGG" id="aas:Aasi_0170"/>
<dbReference type="GO" id="GO:0046983">
    <property type="term" value="F:protein dimerization activity"/>
    <property type="evidence" value="ECO:0007669"/>
    <property type="project" value="InterPro"/>
</dbReference>
<dbReference type="SUPFAM" id="SSF47789">
    <property type="entry name" value="C-terminal domain of RNA polymerase alpha subunit"/>
    <property type="match status" value="1"/>
</dbReference>
<dbReference type="STRING" id="452471.Aasi_0170"/>
<dbReference type="SMART" id="SM00662">
    <property type="entry name" value="RPOLD"/>
    <property type="match status" value="1"/>
</dbReference>
<dbReference type="FunFam" id="2.170.120.12:FF:000001">
    <property type="entry name" value="DNA-directed RNA polymerase subunit alpha"/>
    <property type="match status" value="1"/>
</dbReference>
<dbReference type="CDD" id="cd06928">
    <property type="entry name" value="RNAP_alpha_NTD"/>
    <property type="match status" value="1"/>
</dbReference>
<dbReference type="Gene3D" id="2.170.120.12">
    <property type="entry name" value="DNA-directed RNA polymerase, insert domain"/>
    <property type="match status" value="1"/>
</dbReference>
<dbReference type="GO" id="GO:0006351">
    <property type="term" value="P:DNA-templated transcription"/>
    <property type="evidence" value="ECO:0007669"/>
    <property type="project" value="UniProtKB-UniRule"/>
</dbReference>
<keyword evidence="7 11" id="KW-0804">Transcription</keyword>
<dbReference type="HOGENOM" id="CLU_053084_0_1_10"/>
<comment type="similarity">
    <text evidence="1 11">Belongs to the RNA polymerase alpha chain family.</text>
</comment>
<dbReference type="EC" id="2.7.7.6" evidence="2 11"/>
<dbReference type="eggNOG" id="COG0202">
    <property type="taxonomic scope" value="Bacteria"/>
</dbReference>
<dbReference type="InterPro" id="IPR036643">
    <property type="entry name" value="RNApol_insert_sf"/>
</dbReference>
<dbReference type="NCBIfam" id="TIGR02027">
    <property type="entry name" value="rpoA"/>
    <property type="match status" value="1"/>
</dbReference>
<evidence type="ECO:0000256" key="4">
    <source>
        <dbReference type="ARBA" id="ARBA00022478"/>
    </source>
</evidence>
<evidence type="ECO:0000313" key="13">
    <source>
        <dbReference type="EMBL" id="ACE05615.1"/>
    </source>
</evidence>
<evidence type="ECO:0000256" key="3">
    <source>
        <dbReference type="ARBA" id="ARBA00015972"/>
    </source>
</evidence>
<proteinExistence type="inferred from homology"/>
<dbReference type="HAMAP" id="MF_00059">
    <property type="entry name" value="RNApol_bact_RpoA"/>
    <property type="match status" value="1"/>
</dbReference>
<evidence type="ECO:0000256" key="7">
    <source>
        <dbReference type="ARBA" id="ARBA00023163"/>
    </source>
</evidence>
<dbReference type="AlphaFoldDB" id="B3EUJ6"/>
<dbReference type="InterPro" id="IPR011260">
    <property type="entry name" value="RNAP_asu_C"/>
</dbReference>
<evidence type="ECO:0000256" key="8">
    <source>
        <dbReference type="ARBA" id="ARBA00032524"/>
    </source>
</evidence>
<evidence type="ECO:0000256" key="1">
    <source>
        <dbReference type="ARBA" id="ARBA00007123"/>
    </source>
</evidence>
<evidence type="ECO:0000256" key="5">
    <source>
        <dbReference type="ARBA" id="ARBA00022679"/>
    </source>
</evidence>
<dbReference type="InterPro" id="IPR036603">
    <property type="entry name" value="RBP11-like"/>
</dbReference>
<dbReference type="GO" id="GO:0003677">
    <property type="term" value="F:DNA binding"/>
    <property type="evidence" value="ECO:0007669"/>
    <property type="project" value="UniProtKB-UniRule"/>
</dbReference>
<dbReference type="GO" id="GO:0005737">
    <property type="term" value="C:cytoplasm"/>
    <property type="evidence" value="ECO:0007669"/>
    <property type="project" value="UniProtKB-ARBA"/>
</dbReference>
<reference evidence="13 14" key="1">
    <citation type="journal article" date="2010" name="J. Bacteriol.">
        <title>The genome of the amoeba symbiont 'Candidatus Amoebophilus asiaticus' reveals common mechanisms for host cell interaction among amoeba-associated bacteria.</title>
        <authorList>
            <person name="Schmitz-Esser S."/>
            <person name="Tischler P."/>
            <person name="Arnold R."/>
            <person name="Montanaro J."/>
            <person name="Wagner M."/>
            <person name="Rattei T."/>
            <person name="Horn M."/>
        </authorList>
    </citation>
    <scope>NUCLEOTIDE SEQUENCE [LARGE SCALE GENOMIC DNA]</scope>
    <source>
        <strain evidence="13 14">5a2</strain>
    </source>
</reference>
<dbReference type="Pfam" id="PF01193">
    <property type="entry name" value="RNA_pol_L"/>
    <property type="match status" value="1"/>
</dbReference>
<keyword evidence="5 11" id="KW-0808">Transferase</keyword>
<evidence type="ECO:0000256" key="6">
    <source>
        <dbReference type="ARBA" id="ARBA00022695"/>
    </source>
</evidence>
<dbReference type="NCBIfam" id="NF003519">
    <property type="entry name" value="PRK05182.2-5"/>
    <property type="match status" value="1"/>
</dbReference>
<keyword evidence="6 11" id="KW-0548">Nucleotidyltransferase</keyword>
<feature type="region of interest" description="Alpha C-terminal domain (alpha-CTD)" evidence="11">
    <location>
        <begin position="252"/>
        <end position="329"/>
    </location>
</feature>
<feature type="region of interest" description="Alpha N-terminal domain (alpha-NTD)" evidence="11">
    <location>
        <begin position="1"/>
        <end position="235"/>
    </location>
</feature>
<dbReference type="Proteomes" id="UP000001227">
    <property type="component" value="Chromosome"/>
</dbReference>
<evidence type="ECO:0000313" key="14">
    <source>
        <dbReference type="Proteomes" id="UP000001227"/>
    </source>
</evidence>
<dbReference type="Pfam" id="PF01000">
    <property type="entry name" value="RNA_pol_A_bac"/>
    <property type="match status" value="1"/>
</dbReference>
<accession>B3EUJ6</accession>